<evidence type="ECO:0000259" key="1">
    <source>
        <dbReference type="Pfam" id="PF00144"/>
    </source>
</evidence>
<dbReference type="Proteomes" id="UP000077266">
    <property type="component" value="Unassembled WGS sequence"/>
</dbReference>
<dbReference type="PANTHER" id="PTHR43283:SF3">
    <property type="entry name" value="BETA-LACTAMASE FAMILY PROTEIN (AFU_ORTHOLOGUE AFUA_5G07500)"/>
    <property type="match status" value="1"/>
</dbReference>
<dbReference type="STRING" id="1314781.A0A165EAV5"/>
<accession>A0A165EAV5</accession>
<keyword evidence="3" id="KW-1185">Reference proteome</keyword>
<dbReference type="InterPro" id="IPR001466">
    <property type="entry name" value="Beta-lactam-related"/>
</dbReference>
<dbReference type="PANTHER" id="PTHR43283">
    <property type="entry name" value="BETA-LACTAMASE-RELATED"/>
    <property type="match status" value="1"/>
</dbReference>
<dbReference type="Gene3D" id="3.40.710.10">
    <property type="entry name" value="DD-peptidase/beta-lactamase superfamily"/>
    <property type="match status" value="1"/>
</dbReference>
<evidence type="ECO:0000313" key="3">
    <source>
        <dbReference type="Proteomes" id="UP000077266"/>
    </source>
</evidence>
<proteinExistence type="predicted"/>
<dbReference type="AlphaFoldDB" id="A0A165EAV5"/>
<organism evidence="2 3">
    <name type="scientific">Exidia glandulosa HHB12029</name>
    <dbReference type="NCBI Taxonomy" id="1314781"/>
    <lineage>
        <taxon>Eukaryota</taxon>
        <taxon>Fungi</taxon>
        <taxon>Dikarya</taxon>
        <taxon>Basidiomycota</taxon>
        <taxon>Agaricomycotina</taxon>
        <taxon>Agaricomycetes</taxon>
        <taxon>Auriculariales</taxon>
        <taxon>Exidiaceae</taxon>
        <taxon>Exidia</taxon>
    </lineage>
</organism>
<feature type="domain" description="Beta-lactamase-related" evidence="1">
    <location>
        <begin position="24"/>
        <end position="204"/>
    </location>
</feature>
<dbReference type="InParanoid" id="A0A165EAV5"/>
<dbReference type="EMBL" id="KV426154">
    <property type="protein sequence ID" value="KZV86483.1"/>
    <property type="molecule type" value="Genomic_DNA"/>
</dbReference>
<dbReference type="InterPro" id="IPR012338">
    <property type="entry name" value="Beta-lactam/transpept-like"/>
</dbReference>
<evidence type="ECO:0000313" key="2">
    <source>
        <dbReference type="EMBL" id="KZV86483.1"/>
    </source>
</evidence>
<dbReference type="InterPro" id="IPR050789">
    <property type="entry name" value="Diverse_Enzym_Activities"/>
</dbReference>
<dbReference type="OrthoDB" id="428260at2759"/>
<reference evidence="2 3" key="1">
    <citation type="journal article" date="2016" name="Mol. Biol. Evol.">
        <title>Comparative Genomics of Early-Diverging Mushroom-Forming Fungi Provides Insights into the Origins of Lignocellulose Decay Capabilities.</title>
        <authorList>
            <person name="Nagy L.G."/>
            <person name="Riley R."/>
            <person name="Tritt A."/>
            <person name="Adam C."/>
            <person name="Daum C."/>
            <person name="Floudas D."/>
            <person name="Sun H."/>
            <person name="Yadav J.S."/>
            <person name="Pangilinan J."/>
            <person name="Larsson K.H."/>
            <person name="Matsuura K."/>
            <person name="Barry K."/>
            <person name="Labutti K."/>
            <person name="Kuo R."/>
            <person name="Ohm R.A."/>
            <person name="Bhattacharya S.S."/>
            <person name="Shirouzu T."/>
            <person name="Yoshinaga Y."/>
            <person name="Martin F.M."/>
            <person name="Grigoriev I.V."/>
            <person name="Hibbett D.S."/>
        </authorList>
    </citation>
    <scope>NUCLEOTIDE SEQUENCE [LARGE SCALE GENOMIC DNA]</scope>
    <source>
        <strain evidence="2 3">HHB12029</strain>
    </source>
</reference>
<gene>
    <name evidence="2" type="ORF">EXIGLDRAFT_774584</name>
</gene>
<name>A0A165EAV5_EXIGL</name>
<dbReference type="Pfam" id="PF00144">
    <property type="entry name" value="Beta-lactamase"/>
    <property type="match status" value="1"/>
</dbReference>
<sequence length="221" mass="24405">MSLQEKVSRILNDGVANSPFAGAVYSAVDRDGHIIVEEAAGLRALGCEDKMTMHTIFPIFSTTKTITCIAWSNAGSSPSTRRSKKIVPEFAQIRVLQGDGTLKPAQNKITLRMLLAHTLGHAYGPTNDNLRKHLHIQGSIVPEFSGKRKDLLDAPLIYEPGTSWEYGVGLDWAGEVISRVSGLTLGQYFEENIYQPLGVRCIYLYIFAALVNVHRRYSVKA</sequence>
<protein>
    <submittedName>
        <fullName evidence="2">Beta-lactamase/transpeptidase-like protein</fullName>
    </submittedName>
</protein>
<dbReference type="SUPFAM" id="SSF56601">
    <property type="entry name" value="beta-lactamase/transpeptidase-like"/>
    <property type="match status" value="1"/>
</dbReference>